<organism evidence="1 2">
    <name type="scientific">Protea cynaroides</name>
    <dbReference type="NCBI Taxonomy" id="273540"/>
    <lineage>
        <taxon>Eukaryota</taxon>
        <taxon>Viridiplantae</taxon>
        <taxon>Streptophyta</taxon>
        <taxon>Embryophyta</taxon>
        <taxon>Tracheophyta</taxon>
        <taxon>Spermatophyta</taxon>
        <taxon>Magnoliopsida</taxon>
        <taxon>Proteales</taxon>
        <taxon>Proteaceae</taxon>
        <taxon>Protea</taxon>
    </lineage>
</organism>
<evidence type="ECO:0000313" key="1">
    <source>
        <dbReference type="EMBL" id="KAJ4951954.1"/>
    </source>
</evidence>
<comment type="caution">
    <text evidence="1">The sequence shown here is derived from an EMBL/GenBank/DDBJ whole genome shotgun (WGS) entry which is preliminary data.</text>
</comment>
<dbReference type="EMBL" id="JAMYWD010000012">
    <property type="protein sequence ID" value="KAJ4951954.1"/>
    <property type="molecule type" value="Genomic_DNA"/>
</dbReference>
<gene>
    <name evidence="1" type="ORF">NE237_028786</name>
</gene>
<sequence>MRAEMELEKSSGKSTVSAVVAVARKFDDPSGVDQNVVILSESNAGEKEFTLVGTSVVPGVSPVTGVVAGLQGSFAGQLLKHAISVPDETISWQSEQAAKLLPMKKTAPEMVRIPKLGVSDDTTKSGIEKTSDTSSSVIISTAANRVSSLSISEERREVETFRVLLTISIPDMPGNEGSHRSVLGSE</sequence>
<reference evidence="1" key="1">
    <citation type="journal article" date="2023" name="Plant J.">
        <title>The genome of the king protea, Protea cynaroides.</title>
        <authorList>
            <person name="Chang J."/>
            <person name="Duong T.A."/>
            <person name="Schoeman C."/>
            <person name="Ma X."/>
            <person name="Roodt D."/>
            <person name="Barker N."/>
            <person name="Li Z."/>
            <person name="Van de Peer Y."/>
            <person name="Mizrachi E."/>
        </authorList>
    </citation>
    <scope>NUCLEOTIDE SEQUENCE</scope>
    <source>
        <tissue evidence="1">Young leaves</tissue>
    </source>
</reference>
<proteinExistence type="predicted"/>
<dbReference type="Proteomes" id="UP001141806">
    <property type="component" value="Unassembled WGS sequence"/>
</dbReference>
<keyword evidence="2" id="KW-1185">Reference proteome</keyword>
<accession>A0A9Q0GUH9</accession>
<protein>
    <submittedName>
        <fullName evidence="1">Uncharacterized protein</fullName>
    </submittedName>
</protein>
<dbReference type="AlphaFoldDB" id="A0A9Q0GUH9"/>
<evidence type="ECO:0000313" key="2">
    <source>
        <dbReference type="Proteomes" id="UP001141806"/>
    </source>
</evidence>
<name>A0A9Q0GUH9_9MAGN</name>